<dbReference type="EMBL" id="JAGKQQ010000001">
    <property type="protein sequence ID" value="MBP3955058.1"/>
    <property type="molecule type" value="Genomic_DNA"/>
</dbReference>
<feature type="domain" description="Tyr recombinase" evidence="2">
    <location>
        <begin position="187"/>
        <end position="361"/>
    </location>
</feature>
<dbReference type="PROSITE" id="PS51898">
    <property type="entry name" value="TYR_RECOMBINASE"/>
    <property type="match status" value="1"/>
</dbReference>
<dbReference type="CDD" id="cd00397">
    <property type="entry name" value="DNA_BRE_C"/>
    <property type="match status" value="1"/>
</dbReference>
<dbReference type="PANTHER" id="PTHR30349:SF64">
    <property type="entry name" value="PROPHAGE INTEGRASE INTD-RELATED"/>
    <property type="match status" value="1"/>
</dbReference>
<dbReference type="RefSeq" id="WP_210653159.1">
    <property type="nucleotide sequence ID" value="NZ_JAGKQQ010000001.1"/>
</dbReference>
<name>A0ABS5BMZ5_9BACT</name>
<dbReference type="Proteomes" id="UP000676565">
    <property type="component" value="Unassembled WGS sequence"/>
</dbReference>
<evidence type="ECO:0000259" key="2">
    <source>
        <dbReference type="PROSITE" id="PS51898"/>
    </source>
</evidence>
<dbReference type="PANTHER" id="PTHR30349">
    <property type="entry name" value="PHAGE INTEGRASE-RELATED"/>
    <property type="match status" value="1"/>
</dbReference>
<dbReference type="InterPro" id="IPR050090">
    <property type="entry name" value="Tyrosine_recombinase_XerCD"/>
</dbReference>
<dbReference type="Gene3D" id="1.10.443.10">
    <property type="entry name" value="Intergrase catalytic core"/>
    <property type="match status" value="1"/>
</dbReference>
<reference evidence="3 4" key="1">
    <citation type="submission" date="2021-04" db="EMBL/GenBank/DDBJ databases">
        <authorList>
            <person name="Ivanova A."/>
        </authorList>
    </citation>
    <scope>NUCLEOTIDE SEQUENCE [LARGE SCALE GENOMIC DNA]</scope>
    <source>
        <strain evidence="3 4">G18</strain>
    </source>
</reference>
<accession>A0ABS5BMZ5</accession>
<dbReference type="Pfam" id="PF00589">
    <property type="entry name" value="Phage_integrase"/>
    <property type="match status" value="1"/>
</dbReference>
<dbReference type="InterPro" id="IPR011010">
    <property type="entry name" value="DNA_brk_join_enz"/>
</dbReference>
<protein>
    <submittedName>
        <fullName evidence="3">Site-specific integrase</fullName>
    </submittedName>
</protein>
<gene>
    <name evidence="3" type="ORF">J8F10_07160</name>
</gene>
<proteinExistence type="predicted"/>
<keyword evidence="4" id="KW-1185">Reference proteome</keyword>
<dbReference type="InterPro" id="IPR002104">
    <property type="entry name" value="Integrase_catalytic"/>
</dbReference>
<dbReference type="InterPro" id="IPR013762">
    <property type="entry name" value="Integrase-like_cat_sf"/>
</dbReference>
<keyword evidence="1" id="KW-0233">DNA recombination</keyword>
<evidence type="ECO:0000313" key="3">
    <source>
        <dbReference type="EMBL" id="MBP3955058.1"/>
    </source>
</evidence>
<comment type="caution">
    <text evidence="3">The sequence shown here is derived from an EMBL/GenBank/DDBJ whole genome shotgun (WGS) entry which is preliminary data.</text>
</comment>
<dbReference type="SUPFAM" id="SSF56349">
    <property type="entry name" value="DNA breaking-rejoining enzymes"/>
    <property type="match status" value="1"/>
</dbReference>
<organism evidence="3 4">
    <name type="scientific">Gemmata palustris</name>
    <dbReference type="NCBI Taxonomy" id="2822762"/>
    <lineage>
        <taxon>Bacteria</taxon>
        <taxon>Pseudomonadati</taxon>
        <taxon>Planctomycetota</taxon>
        <taxon>Planctomycetia</taxon>
        <taxon>Gemmatales</taxon>
        <taxon>Gemmataceae</taxon>
        <taxon>Gemmata</taxon>
    </lineage>
</organism>
<sequence>MSRPKNAIPGYKFHKPSGQAVMRVTLPGGLRKSVYLGVFGSPESKAEYARRVQALGTSIPTAVTAPSVTDLTVAELLVQFLEHADRHYRGADGKPTSSIWAFKLVAKPMKELFAYLPVGEFGPNALKSLRARTVELGWCRKTVNAAVTSVRTIFKWGVSEELVPAELLARLASVAGLQRGRSEAPDPEPVAPVTDAHMQAVIPLVPRGVRGLILFQRFTGARPGEAVVLRMKDINTSGATWMYTPAAHKNTWRGKRRTIAIGPRGKQLLEEFATADPNAPVFPTGEGTAYTVSGYRQAIERACLKAKIEVWSPNQLRHTFATEARRLFGLEGAQVALGHSKADTTQIYAERDNTLSAKVASQIG</sequence>
<evidence type="ECO:0000313" key="4">
    <source>
        <dbReference type="Proteomes" id="UP000676565"/>
    </source>
</evidence>
<evidence type="ECO:0000256" key="1">
    <source>
        <dbReference type="ARBA" id="ARBA00023172"/>
    </source>
</evidence>